<dbReference type="Gene3D" id="1.10.3720.10">
    <property type="entry name" value="MetI-like"/>
    <property type="match status" value="2"/>
</dbReference>
<feature type="domain" description="ABC transmembrane type-1" evidence="9">
    <location>
        <begin position="359"/>
        <end position="549"/>
    </location>
</feature>
<dbReference type="InterPro" id="IPR035906">
    <property type="entry name" value="MetI-like_sf"/>
</dbReference>
<keyword evidence="5 8" id="KW-0812">Transmembrane</keyword>
<dbReference type="EMBL" id="LXPS01000001">
    <property type="protein sequence ID" value="OAE49768.1"/>
    <property type="molecule type" value="Genomic_DNA"/>
</dbReference>
<dbReference type="CDD" id="cd06261">
    <property type="entry name" value="TM_PBP2"/>
    <property type="match status" value="2"/>
</dbReference>
<feature type="domain" description="ABC transmembrane type-1" evidence="9">
    <location>
        <begin position="74"/>
        <end position="278"/>
    </location>
</feature>
<feature type="transmembrane region" description="Helical" evidence="8">
    <location>
        <begin position="69"/>
        <end position="97"/>
    </location>
</feature>
<keyword evidence="6 8" id="KW-1133">Transmembrane helix</keyword>
<organism evidence="10 11">
    <name type="scientific">Agrobacterium tumefaciens</name>
    <dbReference type="NCBI Taxonomy" id="358"/>
    <lineage>
        <taxon>Bacteria</taxon>
        <taxon>Pseudomonadati</taxon>
        <taxon>Pseudomonadota</taxon>
        <taxon>Alphaproteobacteria</taxon>
        <taxon>Hyphomicrobiales</taxon>
        <taxon>Rhizobiaceae</taxon>
        <taxon>Rhizobium/Agrobacterium group</taxon>
        <taxon>Agrobacterium</taxon>
        <taxon>Agrobacterium tumefaciens complex</taxon>
    </lineage>
</organism>
<dbReference type="PANTHER" id="PTHR43357:SF3">
    <property type="entry name" value="FE(3+)-TRANSPORT SYSTEM PERMEASE PROTEIN FBPB 2"/>
    <property type="match status" value="1"/>
</dbReference>
<accession>A0A176XIL8</accession>
<evidence type="ECO:0000256" key="8">
    <source>
        <dbReference type="RuleBase" id="RU363032"/>
    </source>
</evidence>
<evidence type="ECO:0000256" key="2">
    <source>
        <dbReference type="ARBA" id="ARBA00022448"/>
    </source>
</evidence>
<sequence length="561" mass="60732">MTDMTAASTPGSFRLRLPGFWTSVTALAVILLAIFLILPIFSVFFISFFDAKTGAFGLSNYAEVFTRRFYTVALWNTLLIGVLGMLGACLLGIPLAFCTSRYRIKGRTFIATFAVLVLCAPPFIGAYAWIMLFGANGAVTNLLSFAGISLPTIYGIPGIVMVFSLKFFPYIYLMTENALNTINKSYEDAAENLGCTAFERFRKITLPLVFPAVSTGAIICFVLSIADFGTPAILGKGIRTLSTIAYAQYTSEMAGTPTMAVTISMVMIGISMAALLLQRHILAKRRYASSLTNRPVKQSMRPLKSFIVHGFCYLVVFIAMLPSLTVIYTSFLATNGPVFTGGFGLDSYARILRDSPQAIANSFTFALAAVVLIAIVSGLLSFIVVRRDNAVSGSLDLLLMVPYLIPGVVMAIGYVTTFRYPPFDITGTALIIILLVFIRRLPYGVRSTTSILRQIKPSIEEAAVNLGASPAKTFLSVTVPLMLPGLIIGSLMSFITAINELSSTLILYTARTITMPVLIYIQVIDGEFGTAAALSTVLLVSTGICVFVVFRLSEDKEASFV</sequence>
<proteinExistence type="inferred from homology"/>
<protein>
    <submittedName>
        <fullName evidence="10">ABC transporter permease</fullName>
    </submittedName>
</protein>
<evidence type="ECO:0000256" key="7">
    <source>
        <dbReference type="ARBA" id="ARBA00023136"/>
    </source>
</evidence>
<evidence type="ECO:0000259" key="9">
    <source>
        <dbReference type="PROSITE" id="PS50928"/>
    </source>
</evidence>
<keyword evidence="4" id="KW-0997">Cell inner membrane</keyword>
<feature type="transmembrane region" description="Helical" evidence="8">
    <location>
        <begin position="397"/>
        <end position="414"/>
    </location>
</feature>
<feature type="transmembrane region" description="Helical" evidence="8">
    <location>
        <begin position="254"/>
        <end position="277"/>
    </location>
</feature>
<feature type="transmembrane region" description="Helical" evidence="8">
    <location>
        <begin position="306"/>
        <end position="331"/>
    </location>
</feature>
<dbReference type="RefSeq" id="WP_063947003.1">
    <property type="nucleotide sequence ID" value="NZ_JBJDNA010000002.1"/>
</dbReference>
<dbReference type="PANTHER" id="PTHR43357">
    <property type="entry name" value="INNER MEMBRANE ABC TRANSPORTER PERMEASE PROTEIN YDCV"/>
    <property type="match status" value="1"/>
</dbReference>
<feature type="transmembrane region" description="Helical" evidence="8">
    <location>
        <begin position="109"/>
        <end position="130"/>
    </location>
</feature>
<feature type="transmembrane region" description="Helical" evidence="8">
    <location>
        <begin position="208"/>
        <end position="234"/>
    </location>
</feature>
<feature type="transmembrane region" description="Helical" evidence="8">
    <location>
        <begin position="142"/>
        <end position="165"/>
    </location>
</feature>
<dbReference type="AlphaFoldDB" id="A0A176XIL8"/>
<evidence type="ECO:0000256" key="6">
    <source>
        <dbReference type="ARBA" id="ARBA00022989"/>
    </source>
</evidence>
<gene>
    <name evidence="10" type="ORF">A7J57_16495</name>
</gene>
<feature type="transmembrane region" description="Helical" evidence="8">
    <location>
        <begin position="501"/>
        <end position="521"/>
    </location>
</feature>
<dbReference type="Proteomes" id="UP000077098">
    <property type="component" value="Unassembled WGS sequence"/>
</dbReference>
<name>A0A176XIL8_AGRTU</name>
<keyword evidence="3" id="KW-1003">Cell membrane</keyword>
<keyword evidence="2 8" id="KW-0813">Transport</keyword>
<comment type="caution">
    <text evidence="10">The sequence shown here is derived from an EMBL/GenBank/DDBJ whole genome shotgun (WGS) entry which is preliminary data.</text>
</comment>
<evidence type="ECO:0000313" key="10">
    <source>
        <dbReference type="EMBL" id="OAE49768.1"/>
    </source>
</evidence>
<evidence type="ECO:0000256" key="1">
    <source>
        <dbReference type="ARBA" id="ARBA00004429"/>
    </source>
</evidence>
<comment type="subcellular location">
    <subcellularLocation>
        <location evidence="1">Cell inner membrane</location>
        <topology evidence="1">Multi-pass membrane protein</topology>
    </subcellularLocation>
    <subcellularLocation>
        <location evidence="8">Cell membrane</location>
        <topology evidence="8">Multi-pass membrane protein</topology>
    </subcellularLocation>
</comment>
<evidence type="ECO:0000256" key="4">
    <source>
        <dbReference type="ARBA" id="ARBA00022519"/>
    </source>
</evidence>
<evidence type="ECO:0000313" key="11">
    <source>
        <dbReference type="Proteomes" id="UP000077098"/>
    </source>
</evidence>
<comment type="similarity">
    <text evidence="8">Belongs to the binding-protein-dependent transport system permease family.</text>
</comment>
<feature type="transmembrane region" description="Helical" evidence="8">
    <location>
        <begin position="363"/>
        <end position="385"/>
    </location>
</feature>
<feature type="transmembrane region" description="Helical" evidence="8">
    <location>
        <begin position="528"/>
        <end position="550"/>
    </location>
</feature>
<dbReference type="Pfam" id="PF00528">
    <property type="entry name" value="BPD_transp_1"/>
    <property type="match status" value="2"/>
</dbReference>
<dbReference type="SUPFAM" id="SSF161098">
    <property type="entry name" value="MetI-like"/>
    <property type="match status" value="2"/>
</dbReference>
<evidence type="ECO:0000256" key="5">
    <source>
        <dbReference type="ARBA" id="ARBA00022692"/>
    </source>
</evidence>
<dbReference type="PROSITE" id="PS50928">
    <property type="entry name" value="ABC_TM1"/>
    <property type="match status" value="2"/>
</dbReference>
<reference evidence="10 11" key="1">
    <citation type="submission" date="2016-05" db="EMBL/GenBank/DDBJ databases">
        <authorList>
            <person name="Lavstsen T."/>
            <person name="Jespersen J.S."/>
        </authorList>
    </citation>
    <scope>NUCLEOTIDE SEQUENCE [LARGE SCALE GENOMIC DNA]</scope>
    <source>
        <strain evidence="10 11">KCJ1736</strain>
    </source>
</reference>
<keyword evidence="7 8" id="KW-0472">Membrane</keyword>
<feature type="transmembrane region" description="Helical" evidence="8">
    <location>
        <begin position="20"/>
        <end position="49"/>
    </location>
</feature>
<dbReference type="InterPro" id="IPR000515">
    <property type="entry name" value="MetI-like"/>
</dbReference>
<evidence type="ECO:0000256" key="3">
    <source>
        <dbReference type="ARBA" id="ARBA00022475"/>
    </source>
</evidence>
<dbReference type="GO" id="GO:0005886">
    <property type="term" value="C:plasma membrane"/>
    <property type="evidence" value="ECO:0007669"/>
    <property type="project" value="UniProtKB-SubCell"/>
</dbReference>
<feature type="transmembrane region" description="Helical" evidence="8">
    <location>
        <begin position="474"/>
        <end position="495"/>
    </location>
</feature>
<dbReference type="GO" id="GO:0055085">
    <property type="term" value="P:transmembrane transport"/>
    <property type="evidence" value="ECO:0007669"/>
    <property type="project" value="InterPro"/>
</dbReference>